<sequence>MNVISAETTFHGTPLESIFKTSKKTIQEYVREIDRHCRYKSIQSQVTRGVVLDDRGPLIDLYEACVEQDAHLRAVLETVESQIIGERYMLARQNERGKYIKDVEETKKIQGSQFTKIIKGIVEAKWYGYTLLEIMPDINPLTGKLAEVNIIERRNVLASQLRVVQRQGQWNPGWDIASSQYSKNYILIDNGDLGLFSATTPTILAKKFTLANYVNFSHTYGQPIIHGKTESESIQDRQRLAQNIANAAQNKIIVTGLNDDIDIKTFTMSNSEHIYTSLINFANTEVSNLIVGSESMAGATQSYVGSTNAHQDIFRERIEMYRGFIENVMNEEIVPRLVSMGYIKPGLEFKYANRVEMSNKDKISLYSFITDKYEVSADEIEKEFGIVVGKQFNAISEMASNSGSINGSSNDRRIMSDEEYYKRYGHRRGERKNSSNVENFLMEGE</sequence>
<accession>A0A174FZY1</accession>
<reference evidence="1 2" key="1">
    <citation type="submission" date="2015-09" db="EMBL/GenBank/DDBJ databases">
        <authorList>
            <consortium name="Pathogen Informatics"/>
        </authorList>
    </citation>
    <scope>NUCLEOTIDE SEQUENCE [LARGE SCALE GENOMIC DNA]</scope>
    <source>
        <strain evidence="1 2">2789STDY5834846</strain>
    </source>
</reference>
<dbReference type="RefSeq" id="WP_008647813.1">
    <property type="nucleotide sequence ID" value="NZ_CABMFH010000002.1"/>
</dbReference>
<name>A0A174FZY1_9BACE</name>
<dbReference type="Pfam" id="PF06074">
    <property type="entry name" value="Portal_Mu"/>
    <property type="match status" value="1"/>
</dbReference>
<dbReference type="Proteomes" id="UP000095606">
    <property type="component" value="Unassembled WGS sequence"/>
</dbReference>
<organism evidence="1 2">
    <name type="scientific">Bacteroides faecis</name>
    <dbReference type="NCBI Taxonomy" id="674529"/>
    <lineage>
        <taxon>Bacteria</taxon>
        <taxon>Pseudomonadati</taxon>
        <taxon>Bacteroidota</taxon>
        <taxon>Bacteroidia</taxon>
        <taxon>Bacteroidales</taxon>
        <taxon>Bacteroidaceae</taxon>
        <taxon>Bacteroides</taxon>
    </lineage>
</organism>
<gene>
    <name evidence="1" type="ORF">ERS852461_00500</name>
</gene>
<evidence type="ECO:0000313" key="1">
    <source>
        <dbReference type="EMBL" id="CUO54159.1"/>
    </source>
</evidence>
<dbReference type="AlphaFoldDB" id="A0A174FZY1"/>
<dbReference type="InterPro" id="IPR009279">
    <property type="entry name" value="Portal_Mu"/>
</dbReference>
<evidence type="ECO:0000313" key="2">
    <source>
        <dbReference type="Proteomes" id="UP000095606"/>
    </source>
</evidence>
<proteinExistence type="predicted"/>
<protein>
    <submittedName>
        <fullName evidence="1">Mu-like prophage protein gp29</fullName>
    </submittedName>
</protein>
<dbReference type="EMBL" id="CZAE01000002">
    <property type="protein sequence ID" value="CUO54159.1"/>
    <property type="molecule type" value="Genomic_DNA"/>
</dbReference>
<accession>A0A3E5GM40</accession>